<comment type="caution">
    <text evidence="3">The sequence shown here is derived from an EMBL/GenBank/DDBJ whole genome shotgun (WGS) entry which is preliminary data.</text>
</comment>
<dbReference type="GO" id="GO:0005634">
    <property type="term" value="C:nucleus"/>
    <property type="evidence" value="ECO:0007669"/>
    <property type="project" value="TreeGrafter"/>
</dbReference>
<dbReference type="PANTHER" id="PTHR11668">
    <property type="entry name" value="SERINE/THREONINE PROTEIN PHOSPHATASE"/>
    <property type="match status" value="1"/>
</dbReference>
<dbReference type="InterPro" id="IPR006186">
    <property type="entry name" value="Ser/Thr-sp_prot-phosphatase"/>
</dbReference>
<organism evidence="3 4">
    <name type="scientific">Calicophoron daubneyi</name>
    <name type="common">Rumen fluke</name>
    <name type="synonym">Paramphistomum daubneyi</name>
    <dbReference type="NCBI Taxonomy" id="300641"/>
    <lineage>
        <taxon>Eukaryota</taxon>
        <taxon>Metazoa</taxon>
        <taxon>Spiralia</taxon>
        <taxon>Lophotrochozoa</taxon>
        <taxon>Platyhelminthes</taxon>
        <taxon>Trematoda</taxon>
        <taxon>Digenea</taxon>
        <taxon>Plagiorchiida</taxon>
        <taxon>Pronocephalata</taxon>
        <taxon>Paramphistomoidea</taxon>
        <taxon>Paramphistomidae</taxon>
        <taxon>Calicophoron</taxon>
    </lineage>
</organism>
<feature type="domain" description="Serine/threonine specific protein phosphatases" evidence="2">
    <location>
        <begin position="139"/>
        <end position="144"/>
    </location>
</feature>
<dbReference type="Gene3D" id="3.60.21.10">
    <property type="match status" value="1"/>
</dbReference>
<dbReference type="GO" id="GO:0004722">
    <property type="term" value="F:protein serine/threonine phosphatase activity"/>
    <property type="evidence" value="ECO:0007669"/>
    <property type="project" value="UniProtKB-EC"/>
</dbReference>
<accession>A0AAV2TGN1</accession>
<dbReference type="InterPro" id="IPR029052">
    <property type="entry name" value="Metallo-depent_PP-like"/>
</dbReference>
<comment type="similarity">
    <text evidence="1">Belongs to the PPP phosphatase family.</text>
</comment>
<dbReference type="SUPFAM" id="SSF56300">
    <property type="entry name" value="Metallo-dependent phosphatases"/>
    <property type="match status" value="1"/>
</dbReference>
<dbReference type="InterPro" id="IPR004843">
    <property type="entry name" value="Calcineurin-like_PHP"/>
</dbReference>
<comment type="catalytic activity">
    <reaction evidence="1">
        <text>O-phospho-L-threonyl-[protein] + H2O = L-threonyl-[protein] + phosphate</text>
        <dbReference type="Rhea" id="RHEA:47004"/>
        <dbReference type="Rhea" id="RHEA-COMP:11060"/>
        <dbReference type="Rhea" id="RHEA-COMP:11605"/>
        <dbReference type="ChEBI" id="CHEBI:15377"/>
        <dbReference type="ChEBI" id="CHEBI:30013"/>
        <dbReference type="ChEBI" id="CHEBI:43474"/>
        <dbReference type="ChEBI" id="CHEBI:61977"/>
        <dbReference type="EC" id="3.1.3.16"/>
    </reaction>
</comment>
<evidence type="ECO:0000256" key="1">
    <source>
        <dbReference type="RuleBase" id="RU004273"/>
    </source>
</evidence>
<name>A0AAV2TGN1_CALDB</name>
<reference evidence="3" key="1">
    <citation type="submission" date="2024-06" db="EMBL/GenBank/DDBJ databases">
        <authorList>
            <person name="Liu X."/>
            <person name="Lenzi L."/>
            <person name="Haldenby T S."/>
            <person name="Uol C."/>
        </authorList>
    </citation>
    <scope>NUCLEOTIDE SEQUENCE</scope>
</reference>
<dbReference type="Pfam" id="PF00149">
    <property type="entry name" value="Metallophos"/>
    <property type="match status" value="1"/>
</dbReference>
<dbReference type="SMART" id="SM00156">
    <property type="entry name" value="PP2Ac"/>
    <property type="match status" value="1"/>
</dbReference>
<dbReference type="PANTHER" id="PTHR11668:SF496">
    <property type="entry name" value="SERINE_THREONINE-PROTEIN PHOSPHATASE"/>
    <property type="match status" value="1"/>
</dbReference>
<evidence type="ECO:0000313" key="3">
    <source>
        <dbReference type="EMBL" id="CAL5135452.1"/>
    </source>
</evidence>
<dbReference type="AlphaFoldDB" id="A0AAV2TGN1"/>
<dbReference type="InterPro" id="IPR050341">
    <property type="entry name" value="PP1_catalytic_subunit"/>
</dbReference>
<proteinExistence type="inferred from homology"/>
<dbReference type="EMBL" id="CAXLJL010000267">
    <property type="protein sequence ID" value="CAL5135452.1"/>
    <property type="molecule type" value="Genomic_DNA"/>
</dbReference>
<gene>
    <name evidence="3" type="ORF">CDAUBV1_LOCUS9592</name>
</gene>
<dbReference type="Proteomes" id="UP001497525">
    <property type="component" value="Unassembled WGS sequence"/>
</dbReference>
<dbReference type="PRINTS" id="PR00114">
    <property type="entry name" value="STPHPHTASE"/>
</dbReference>
<protein>
    <recommendedName>
        <fullName evidence="1">Serine/threonine-protein phosphatase</fullName>
        <ecNumber evidence="1">3.1.3.16</ecNumber>
    </recommendedName>
</protein>
<dbReference type="GO" id="GO:0005737">
    <property type="term" value="C:cytoplasm"/>
    <property type="evidence" value="ECO:0007669"/>
    <property type="project" value="TreeGrafter"/>
</dbReference>
<dbReference type="EC" id="3.1.3.16" evidence="1"/>
<evidence type="ECO:0000313" key="4">
    <source>
        <dbReference type="Proteomes" id="UP001497525"/>
    </source>
</evidence>
<keyword evidence="1" id="KW-0378">Hydrolase</keyword>
<dbReference type="PROSITE" id="PS00125">
    <property type="entry name" value="SER_THR_PHOSPHATASE"/>
    <property type="match status" value="1"/>
</dbReference>
<evidence type="ECO:0000259" key="2">
    <source>
        <dbReference type="PROSITE" id="PS00125"/>
    </source>
</evidence>
<sequence length="353" mass="40332">MSWKDMTMTIKPSVSKLKRQIIMSRTRNLVTRLTDFQILKGRSAQMTELELSNICFLLNEILVEEPSCLSLKVTPNFYVVGDVLGHFLKLLQTLNELGHPPSSTYLFLGNYVNRGDRSIETIALLFGYKLLYPNKVFLLRGNHESNQLGRTYGFYFECTRHFSSRLWGELMETFNFLPAAAILDDCIFCTHSGISPSVIYSGHTGPKELRDYLCAWIPRPIEIEASLLLTHLTWSEPDAEVEQWQRNPAGLGYLFGSRIVEQFCTQFGIQQMIRSNEMTYRGYEFFCPELVTIFSAPNFLGSYKNCGAVLCLNRNRKTNALHFQVKTLKPIVSNRGKSPCRNLEVVDASKCLT</sequence>